<sequence>MFDFSYLVLKYLHDILILFLLFPFTPFHNKQKGTPTSCITYWNPFLLIF</sequence>
<proteinExistence type="predicted"/>
<evidence type="ECO:0000313" key="2">
    <source>
        <dbReference type="EMBL" id="DAF45957.1"/>
    </source>
</evidence>
<organism evidence="2">
    <name type="scientific">Siphoviridae sp. ctiV651</name>
    <dbReference type="NCBI Taxonomy" id="2827917"/>
    <lineage>
        <taxon>Viruses</taxon>
        <taxon>Duplodnaviria</taxon>
        <taxon>Heunggongvirae</taxon>
        <taxon>Uroviricota</taxon>
        <taxon>Caudoviricetes</taxon>
    </lineage>
</organism>
<keyword evidence="1" id="KW-1133">Transmembrane helix</keyword>
<dbReference type="EMBL" id="BK032528">
    <property type="protein sequence ID" value="DAF45957.1"/>
    <property type="molecule type" value="Genomic_DNA"/>
</dbReference>
<name>A0A8S5S4J6_9CAUD</name>
<protein>
    <submittedName>
        <fullName evidence="2">Uncharacterized protein</fullName>
    </submittedName>
</protein>
<keyword evidence="1" id="KW-0472">Membrane</keyword>
<keyword evidence="1" id="KW-0812">Transmembrane</keyword>
<feature type="transmembrane region" description="Helical" evidence="1">
    <location>
        <begin position="6"/>
        <end position="24"/>
    </location>
</feature>
<reference evidence="2" key="1">
    <citation type="journal article" date="2021" name="Proc. Natl. Acad. Sci. U.S.A.">
        <title>A Catalog of Tens of Thousands of Viruses from Human Metagenomes Reveals Hidden Associations with Chronic Diseases.</title>
        <authorList>
            <person name="Tisza M.J."/>
            <person name="Buck C.B."/>
        </authorList>
    </citation>
    <scope>NUCLEOTIDE SEQUENCE</scope>
    <source>
        <strain evidence="2">CtiV651</strain>
    </source>
</reference>
<accession>A0A8S5S4J6</accession>
<evidence type="ECO:0000256" key="1">
    <source>
        <dbReference type="SAM" id="Phobius"/>
    </source>
</evidence>